<evidence type="ECO:0000256" key="2">
    <source>
        <dbReference type="PROSITE-ProRule" id="PRU00708"/>
    </source>
</evidence>
<dbReference type="GO" id="GO:0009451">
    <property type="term" value="P:RNA modification"/>
    <property type="evidence" value="ECO:0007669"/>
    <property type="project" value="InterPro"/>
</dbReference>
<evidence type="ECO:0000313" key="4">
    <source>
        <dbReference type="EMBL" id="KAK6917246.1"/>
    </source>
</evidence>
<keyword evidence="1" id="KW-0677">Repeat</keyword>
<accession>A0AAN8UTD9</accession>
<dbReference type="FunFam" id="1.25.40.10:FF:000344">
    <property type="entry name" value="Pentatricopeptide repeat-containing protein"/>
    <property type="match status" value="1"/>
</dbReference>
<evidence type="ECO:0000256" key="1">
    <source>
        <dbReference type="ARBA" id="ARBA00022737"/>
    </source>
</evidence>
<dbReference type="PANTHER" id="PTHR47926:SF533">
    <property type="entry name" value="DYW DOMAIN-CONTAINING PROTEIN"/>
    <property type="match status" value="1"/>
</dbReference>
<dbReference type="Pfam" id="PF01535">
    <property type="entry name" value="PPR"/>
    <property type="match status" value="2"/>
</dbReference>
<dbReference type="InterPro" id="IPR046960">
    <property type="entry name" value="PPR_At4g14850-like_plant"/>
</dbReference>
<evidence type="ECO:0000256" key="3">
    <source>
        <dbReference type="SAM" id="Phobius"/>
    </source>
</evidence>
<feature type="repeat" description="PPR" evidence="2">
    <location>
        <begin position="108"/>
        <end position="142"/>
    </location>
</feature>
<dbReference type="Pfam" id="PF12854">
    <property type="entry name" value="PPR_1"/>
    <property type="match status" value="1"/>
</dbReference>
<dbReference type="Gene3D" id="1.25.40.10">
    <property type="entry name" value="Tetratricopeptide repeat domain"/>
    <property type="match status" value="4"/>
</dbReference>
<dbReference type="Proteomes" id="UP001370490">
    <property type="component" value="Unassembled WGS sequence"/>
</dbReference>
<feature type="repeat" description="PPR" evidence="2">
    <location>
        <begin position="170"/>
        <end position="204"/>
    </location>
</feature>
<dbReference type="PROSITE" id="PS51375">
    <property type="entry name" value="PPR"/>
    <property type="match status" value="4"/>
</dbReference>
<keyword evidence="5" id="KW-1185">Reference proteome</keyword>
<dbReference type="AlphaFoldDB" id="A0AAN8UTD9"/>
<organism evidence="4 5">
    <name type="scientific">Dillenia turbinata</name>
    <dbReference type="NCBI Taxonomy" id="194707"/>
    <lineage>
        <taxon>Eukaryota</taxon>
        <taxon>Viridiplantae</taxon>
        <taxon>Streptophyta</taxon>
        <taxon>Embryophyta</taxon>
        <taxon>Tracheophyta</taxon>
        <taxon>Spermatophyta</taxon>
        <taxon>Magnoliopsida</taxon>
        <taxon>eudicotyledons</taxon>
        <taxon>Gunneridae</taxon>
        <taxon>Pentapetalae</taxon>
        <taxon>Dilleniales</taxon>
        <taxon>Dilleniaceae</taxon>
        <taxon>Dillenia</taxon>
    </lineage>
</organism>
<dbReference type="GO" id="GO:0003723">
    <property type="term" value="F:RNA binding"/>
    <property type="evidence" value="ECO:0007669"/>
    <property type="project" value="InterPro"/>
</dbReference>
<evidence type="ECO:0000313" key="5">
    <source>
        <dbReference type="Proteomes" id="UP001370490"/>
    </source>
</evidence>
<dbReference type="InterPro" id="IPR011990">
    <property type="entry name" value="TPR-like_helical_dom_sf"/>
</dbReference>
<reference evidence="4 5" key="1">
    <citation type="submission" date="2023-12" db="EMBL/GenBank/DDBJ databases">
        <title>A high-quality genome assembly for Dillenia turbinata (Dilleniales).</title>
        <authorList>
            <person name="Chanderbali A."/>
        </authorList>
    </citation>
    <scope>NUCLEOTIDE SEQUENCE [LARGE SCALE GENOMIC DNA]</scope>
    <source>
        <strain evidence="4">LSX21</strain>
        <tissue evidence="4">Leaf</tissue>
    </source>
</reference>
<dbReference type="PANTHER" id="PTHR47926">
    <property type="entry name" value="PENTATRICOPEPTIDE REPEAT-CONTAINING PROTEIN"/>
    <property type="match status" value="1"/>
</dbReference>
<keyword evidence="3" id="KW-0472">Membrane</keyword>
<keyword evidence="3" id="KW-1133">Transmembrane helix</keyword>
<protein>
    <submittedName>
        <fullName evidence="4">Pentatricopeptide repeat</fullName>
    </submittedName>
</protein>
<feature type="transmembrane region" description="Helical" evidence="3">
    <location>
        <begin position="362"/>
        <end position="383"/>
    </location>
</feature>
<dbReference type="EMBL" id="JBAMMX010000023">
    <property type="protein sequence ID" value="KAK6917246.1"/>
    <property type="molecule type" value="Genomic_DNA"/>
</dbReference>
<comment type="caution">
    <text evidence="4">The sequence shown here is derived from an EMBL/GenBank/DDBJ whole genome shotgun (WGS) entry which is preliminary data.</text>
</comment>
<feature type="transmembrane region" description="Helical" evidence="3">
    <location>
        <begin position="395"/>
        <end position="423"/>
    </location>
</feature>
<dbReference type="NCBIfam" id="TIGR00756">
    <property type="entry name" value="PPR"/>
    <property type="match status" value="6"/>
</dbReference>
<sequence>MFLSTFAATIPKFKSSPEFLYLSLTYPSIAIARHFKSSVTHYPKPNAVSPISLVVNYLKNDRLDEAEALFEKINTFDVKLCSMMITGYTQNGRLNDALKLFYEMRSRDVICWNSILKGCLDCGDLDMAMKLFDEMPERNVISWTTILNGFLQFGRIEMAECLFDRMPYKDIAAWNSMIHGYCCSGRAEDAMMLFRRMPRRNVISWTSMISGLDEYGKYREALYLFGEMLVSGVEPTSSTYCCVIAACGNERDLHLGSQIHADIVKLGYGLNGKHEDALKVVFDMVRLGIFPNQHTFTSALNSCCELEAIERGKEIHTAAIKLGLETDVFVGNSLVVMYSTCGDVSDGMVAFRKTRAKNTVSWNSIIVGCAQHGCGMLALIFFSQMLRAEVEPDSITFTGLLSACGHSGIQILTIWIILFHLSFSQLLDN</sequence>
<feature type="repeat" description="PPR" evidence="2">
    <location>
        <begin position="77"/>
        <end position="107"/>
    </location>
</feature>
<gene>
    <name evidence="4" type="ORF">RJ641_017997</name>
</gene>
<dbReference type="InterPro" id="IPR002885">
    <property type="entry name" value="PPR_rpt"/>
</dbReference>
<proteinExistence type="predicted"/>
<dbReference type="Pfam" id="PF13041">
    <property type="entry name" value="PPR_2"/>
    <property type="match status" value="4"/>
</dbReference>
<feature type="repeat" description="PPR" evidence="2">
    <location>
        <begin position="358"/>
        <end position="392"/>
    </location>
</feature>
<keyword evidence="3" id="KW-0812">Transmembrane</keyword>
<name>A0AAN8UTD9_9MAGN</name>